<dbReference type="STRING" id="1073089.A0A1L9R7J6"/>
<evidence type="ECO:0000313" key="6">
    <source>
        <dbReference type="Proteomes" id="UP000184383"/>
    </source>
</evidence>
<dbReference type="InterPro" id="IPR002068">
    <property type="entry name" value="A-crystallin/Hsp20_dom"/>
</dbReference>
<evidence type="ECO:0000259" key="4">
    <source>
        <dbReference type="PROSITE" id="PS01031"/>
    </source>
</evidence>
<sequence length="150" mass="17266">MSLMPHTGRAFPWWNRALEEIYDPFRRLGKGTHDILSYSPLLDVHETKDKYYLVVDVPGVEKKDIDIEFSDHSTIHIKGHSEHSKTSEDPEHSWLYSERSTGTFKRSFNFPVAVNDDHVDATLKNGVLSITVPKSQQSSETKRINIKEDL</sequence>
<dbReference type="GeneID" id="63752225"/>
<proteinExistence type="inferred from homology"/>
<accession>A0A1L9R7J6</accession>
<organism evidence="5 6">
    <name type="scientific">Aspergillus wentii DTO 134E9</name>
    <dbReference type="NCBI Taxonomy" id="1073089"/>
    <lineage>
        <taxon>Eukaryota</taxon>
        <taxon>Fungi</taxon>
        <taxon>Dikarya</taxon>
        <taxon>Ascomycota</taxon>
        <taxon>Pezizomycotina</taxon>
        <taxon>Eurotiomycetes</taxon>
        <taxon>Eurotiomycetidae</taxon>
        <taxon>Eurotiales</taxon>
        <taxon>Aspergillaceae</taxon>
        <taxon>Aspergillus</taxon>
        <taxon>Aspergillus subgen. Cremei</taxon>
    </lineage>
</organism>
<dbReference type="Proteomes" id="UP000184383">
    <property type="component" value="Unassembled WGS sequence"/>
</dbReference>
<reference evidence="6" key="1">
    <citation type="journal article" date="2017" name="Genome Biol.">
        <title>Comparative genomics reveals high biological diversity and specific adaptations in the industrially and medically important fungal genus Aspergillus.</title>
        <authorList>
            <person name="de Vries R.P."/>
            <person name="Riley R."/>
            <person name="Wiebenga A."/>
            <person name="Aguilar-Osorio G."/>
            <person name="Amillis S."/>
            <person name="Uchima C.A."/>
            <person name="Anderluh G."/>
            <person name="Asadollahi M."/>
            <person name="Askin M."/>
            <person name="Barry K."/>
            <person name="Battaglia E."/>
            <person name="Bayram O."/>
            <person name="Benocci T."/>
            <person name="Braus-Stromeyer S.A."/>
            <person name="Caldana C."/>
            <person name="Canovas D."/>
            <person name="Cerqueira G.C."/>
            <person name="Chen F."/>
            <person name="Chen W."/>
            <person name="Choi C."/>
            <person name="Clum A."/>
            <person name="Dos Santos R.A."/>
            <person name="Damasio A.R."/>
            <person name="Diallinas G."/>
            <person name="Emri T."/>
            <person name="Fekete E."/>
            <person name="Flipphi M."/>
            <person name="Freyberg S."/>
            <person name="Gallo A."/>
            <person name="Gournas C."/>
            <person name="Habgood R."/>
            <person name="Hainaut M."/>
            <person name="Harispe M.L."/>
            <person name="Henrissat B."/>
            <person name="Hilden K.S."/>
            <person name="Hope R."/>
            <person name="Hossain A."/>
            <person name="Karabika E."/>
            <person name="Karaffa L."/>
            <person name="Karanyi Z."/>
            <person name="Krasevec N."/>
            <person name="Kuo A."/>
            <person name="Kusch H."/>
            <person name="LaButti K."/>
            <person name="Lagendijk E.L."/>
            <person name="Lapidus A."/>
            <person name="Levasseur A."/>
            <person name="Lindquist E."/>
            <person name="Lipzen A."/>
            <person name="Logrieco A.F."/>
            <person name="MacCabe A."/>
            <person name="Maekelae M.R."/>
            <person name="Malavazi I."/>
            <person name="Melin P."/>
            <person name="Meyer V."/>
            <person name="Mielnichuk N."/>
            <person name="Miskei M."/>
            <person name="Molnar A.P."/>
            <person name="Mule G."/>
            <person name="Ngan C.Y."/>
            <person name="Orejas M."/>
            <person name="Orosz E."/>
            <person name="Ouedraogo J.P."/>
            <person name="Overkamp K.M."/>
            <person name="Park H.-S."/>
            <person name="Perrone G."/>
            <person name="Piumi F."/>
            <person name="Punt P.J."/>
            <person name="Ram A.F."/>
            <person name="Ramon A."/>
            <person name="Rauscher S."/>
            <person name="Record E."/>
            <person name="Riano-Pachon D.M."/>
            <person name="Robert V."/>
            <person name="Roehrig J."/>
            <person name="Ruller R."/>
            <person name="Salamov A."/>
            <person name="Salih N.S."/>
            <person name="Samson R.A."/>
            <person name="Sandor E."/>
            <person name="Sanguinetti M."/>
            <person name="Schuetze T."/>
            <person name="Sepcic K."/>
            <person name="Shelest E."/>
            <person name="Sherlock G."/>
            <person name="Sophianopoulou V."/>
            <person name="Squina F.M."/>
            <person name="Sun H."/>
            <person name="Susca A."/>
            <person name="Todd R.B."/>
            <person name="Tsang A."/>
            <person name="Unkles S.E."/>
            <person name="van de Wiele N."/>
            <person name="van Rossen-Uffink D."/>
            <person name="Oliveira J.V."/>
            <person name="Vesth T.C."/>
            <person name="Visser J."/>
            <person name="Yu J.-H."/>
            <person name="Zhou M."/>
            <person name="Andersen M.R."/>
            <person name="Archer D.B."/>
            <person name="Baker S.E."/>
            <person name="Benoit I."/>
            <person name="Brakhage A.A."/>
            <person name="Braus G.H."/>
            <person name="Fischer R."/>
            <person name="Frisvad J.C."/>
            <person name="Goldman G.H."/>
            <person name="Houbraken J."/>
            <person name="Oakley B."/>
            <person name="Pocsi I."/>
            <person name="Scazzocchio C."/>
            <person name="Seiboth B."/>
            <person name="vanKuyk P.A."/>
            <person name="Wortman J."/>
            <person name="Dyer P.S."/>
            <person name="Grigoriev I.V."/>
        </authorList>
    </citation>
    <scope>NUCLEOTIDE SEQUENCE [LARGE SCALE GENOMIC DNA]</scope>
    <source>
        <strain evidence="6">DTO 134E9</strain>
    </source>
</reference>
<gene>
    <name evidence="5" type="ORF">ASPWEDRAFT_44864</name>
</gene>
<dbReference type="Gene3D" id="2.60.40.790">
    <property type="match status" value="1"/>
</dbReference>
<dbReference type="InterPro" id="IPR031107">
    <property type="entry name" value="Small_HSP"/>
</dbReference>
<evidence type="ECO:0000313" key="5">
    <source>
        <dbReference type="EMBL" id="OJJ30892.1"/>
    </source>
</evidence>
<dbReference type="CDD" id="cd06464">
    <property type="entry name" value="ACD_sHsps-like"/>
    <property type="match status" value="1"/>
</dbReference>
<dbReference type="Pfam" id="PF00011">
    <property type="entry name" value="HSP20"/>
    <property type="match status" value="1"/>
</dbReference>
<dbReference type="OrthoDB" id="1431247at2759"/>
<comment type="similarity">
    <text evidence="2 3">Belongs to the small heat shock protein (HSP20) family.</text>
</comment>
<dbReference type="SUPFAM" id="SSF49764">
    <property type="entry name" value="HSP20-like chaperones"/>
    <property type="match status" value="1"/>
</dbReference>
<evidence type="ECO:0000256" key="2">
    <source>
        <dbReference type="PROSITE-ProRule" id="PRU00285"/>
    </source>
</evidence>
<dbReference type="RefSeq" id="XP_040684569.1">
    <property type="nucleotide sequence ID" value="XM_040836377.1"/>
</dbReference>
<name>A0A1L9R7J6_ASPWE</name>
<keyword evidence="1" id="KW-0346">Stress response</keyword>
<evidence type="ECO:0000256" key="3">
    <source>
        <dbReference type="RuleBase" id="RU003616"/>
    </source>
</evidence>
<dbReference type="VEuPathDB" id="FungiDB:ASPWEDRAFT_44864"/>
<dbReference type="InterPro" id="IPR008978">
    <property type="entry name" value="HSP20-like_chaperone"/>
</dbReference>
<dbReference type="PANTHER" id="PTHR11527">
    <property type="entry name" value="HEAT-SHOCK PROTEIN 20 FAMILY MEMBER"/>
    <property type="match status" value="1"/>
</dbReference>
<keyword evidence="6" id="KW-1185">Reference proteome</keyword>
<dbReference type="PROSITE" id="PS01031">
    <property type="entry name" value="SHSP"/>
    <property type="match status" value="1"/>
</dbReference>
<dbReference type="EMBL" id="KV878216">
    <property type="protein sequence ID" value="OJJ30892.1"/>
    <property type="molecule type" value="Genomic_DNA"/>
</dbReference>
<dbReference type="AlphaFoldDB" id="A0A1L9R7J6"/>
<protein>
    <recommendedName>
        <fullName evidence="4">SHSP domain-containing protein</fullName>
    </recommendedName>
</protein>
<feature type="domain" description="SHSP" evidence="4">
    <location>
        <begin position="32"/>
        <end position="149"/>
    </location>
</feature>
<evidence type="ECO:0000256" key="1">
    <source>
        <dbReference type="ARBA" id="ARBA00023016"/>
    </source>
</evidence>